<evidence type="ECO:0000313" key="3">
    <source>
        <dbReference type="Proteomes" id="UP000231987"/>
    </source>
</evidence>
<proteinExistence type="predicted"/>
<protein>
    <submittedName>
        <fullName evidence="2">Uncharacterized protein</fullName>
    </submittedName>
</protein>
<dbReference type="AlphaFoldDB" id="A0A2J0YVJ3"/>
<feature type="transmembrane region" description="Helical" evidence="1">
    <location>
        <begin position="6"/>
        <end position="27"/>
    </location>
</feature>
<name>A0A2J0YVJ3_RHIML</name>
<keyword evidence="1" id="KW-0812">Transmembrane</keyword>
<organism evidence="2 3">
    <name type="scientific">Rhizobium meliloti</name>
    <name type="common">Ensifer meliloti</name>
    <name type="synonym">Sinorhizobium meliloti</name>
    <dbReference type="NCBI Taxonomy" id="382"/>
    <lineage>
        <taxon>Bacteria</taxon>
        <taxon>Pseudomonadati</taxon>
        <taxon>Pseudomonadota</taxon>
        <taxon>Alphaproteobacteria</taxon>
        <taxon>Hyphomicrobiales</taxon>
        <taxon>Rhizobiaceae</taxon>
        <taxon>Sinorhizobium/Ensifer group</taxon>
        <taxon>Sinorhizobium</taxon>
    </lineage>
</organism>
<keyword evidence="1" id="KW-1133">Transmembrane helix</keyword>
<evidence type="ECO:0000313" key="2">
    <source>
        <dbReference type="EMBL" id="PJR11568.1"/>
    </source>
</evidence>
<keyword evidence="1" id="KW-0472">Membrane</keyword>
<evidence type="ECO:0000256" key="1">
    <source>
        <dbReference type="SAM" id="Phobius"/>
    </source>
</evidence>
<dbReference type="Proteomes" id="UP000231987">
    <property type="component" value="Unassembled WGS sequence"/>
</dbReference>
<accession>A0A2J0YVJ3</accession>
<gene>
    <name evidence="2" type="ORF">CEJ86_27805</name>
</gene>
<reference evidence="2 3" key="1">
    <citation type="submission" date="2017-06" db="EMBL/GenBank/DDBJ databases">
        <title>Ensifer strains isolated from leguminous trees and herbs display diverse denitrification phenotypes with some acting as strong N2O sinks.</title>
        <authorList>
            <person name="Woliy K."/>
            <person name="Mania D."/>
            <person name="Bakken L.R."/>
            <person name="Frostegard A."/>
        </authorList>
    </citation>
    <scope>NUCLEOTIDE SEQUENCE [LARGE SCALE GENOMIC DNA]</scope>
    <source>
        <strain evidence="2 3">AC50a</strain>
    </source>
</reference>
<sequence>MTPEEIMKAVLFFLTVAGAGWGIWWKIDSRVKEGEKSTEGRIRAAEERASRVAEELSGFKLRAAETYATKAGMEAQTAQIMRAIEGVGSRIDAISERLDRVFEQRSTRTRT</sequence>
<comment type="caution">
    <text evidence="2">The sequence shown here is derived from an EMBL/GenBank/DDBJ whole genome shotgun (WGS) entry which is preliminary data.</text>
</comment>
<dbReference type="EMBL" id="NJGD01000019">
    <property type="protein sequence ID" value="PJR11568.1"/>
    <property type="molecule type" value="Genomic_DNA"/>
</dbReference>